<keyword evidence="4" id="KW-1185">Reference proteome</keyword>
<evidence type="ECO:0000313" key="4">
    <source>
        <dbReference type="Proteomes" id="UP000093807"/>
    </source>
</evidence>
<evidence type="ECO:0000256" key="1">
    <source>
        <dbReference type="ARBA" id="ARBA00034120"/>
    </source>
</evidence>
<feature type="domain" description="Reverse transcriptase" evidence="2">
    <location>
        <begin position="50"/>
        <end position="306"/>
    </location>
</feature>
<accession>A0A199XQ67</accession>
<dbReference type="PROSITE" id="PS50878">
    <property type="entry name" value="RT_POL"/>
    <property type="match status" value="1"/>
</dbReference>
<dbReference type="EMBL" id="JMTM01000046">
    <property type="protein sequence ID" value="OAZ03888.1"/>
    <property type="molecule type" value="Genomic_DNA"/>
</dbReference>
<gene>
    <name evidence="3" type="primary">ltrA</name>
    <name evidence="3" type="ORF">FLB_15770</name>
</gene>
<reference evidence="3 4" key="1">
    <citation type="submission" date="2016-06" db="EMBL/GenBank/DDBJ databases">
        <title>Draft genome sequence of Flavobacterium succinicans strain DD5b.</title>
        <authorList>
            <person name="Poehlein A."/>
            <person name="Daniel R."/>
            <person name="Simeonova D.D."/>
        </authorList>
    </citation>
    <scope>NUCLEOTIDE SEQUENCE [LARGE SCALE GENOMIC DNA]</scope>
    <source>
        <strain evidence="3 4">DD5b</strain>
    </source>
</reference>
<dbReference type="InterPro" id="IPR051083">
    <property type="entry name" value="GrpII_Intron_Splice-Mob/Def"/>
</dbReference>
<dbReference type="Pfam" id="PF00078">
    <property type="entry name" value="RVT_1"/>
    <property type="match status" value="1"/>
</dbReference>
<comment type="similarity">
    <text evidence="1">Belongs to the bacterial reverse transcriptase family.</text>
</comment>
<comment type="caution">
    <text evidence="3">The sequence shown here is derived from an EMBL/GenBank/DDBJ whole genome shotgun (WGS) entry which is preliminary data.</text>
</comment>
<dbReference type="RefSeq" id="WP_064715388.1">
    <property type="nucleotide sequence ID" value="NZ_JMTM01000046.1"/>
</dbReference>
<dbReference type="AlphaFoldDB" id="A0A199XQ67"/>
<evidence type="ECO:0000259" key="2">
    <source>
        <dbReference type="PROSITE" id="PS50878"/>
    </source>
</evidence>
<name>A0A199XQ67_9FLAO</name>
<protein>
    <submittedName>
        <fullName evidence="3">Group II intron-encoded protein LtrA</fullName>
    </submittedName>
</protein>
<dbReference type="Proteomes" id="UP000093807">
    <property type="component" value="Unassembled WGS sequence"/>
</dbReference>
<proteinExistence type="inferred from homology"/>
<dbReference type="PANTHER" id="PTHR34047:SF8">
    <property type="entry name" value="PROTEIN YKFC"/>
    <property type="match status" value="1"/>
</dbReference>
<sequence length="698" mass="83222">MTQYEQFLTPENFKLAFVRLKTSSRNLYKTIYYEDLRIFGLYLDENIESTINQVKNEIYKPEKSHKIFIPKKDNLVRPLSILTFIDLLIYQAMTNVIADNSYDVIAPYYDNLIFGNIVNPSTANVLDREFFFKSWKRKWKRFNEVSKENFENGYKYLSEFDIASFFDTIDHNILCEILANTFKIEANILELLSKCLETWTADSNHKTFKSKHGIPQGPISSPFLADLYLFYVDTEIKKLNKKYDFKYSRYVDDIRIFTKEKLVSQKIIASLDLISRDLGLIPQGSKILIKEIIDIDSELKIQNSKFSEITKEYKKENEGKPAGTLKSKTHKNLKERFINCFDENSKEVYLDKTVIGFSLYKLNKDEEVKKKILEKSNILLTHFEAILYYFKRHFNEDTDVLNFLKAILNDDDILFHHLVALIFKNFPELPFDEKVYHRYTFEKHRHWLVNFYMISWLYSNDKKELILTDVNNENYFIQRELNNYKYISSADKTYRKIFSTKLLDNSNSLLALQGLNLLFHDPVLFKGFKTTSDQNNYVKYLFTKQPSDIIIHTLKYEWKINDPDTFFNRSIWTDELEYEELKISFLLFIKSYKIDPSKALLNLNVFNNLVFNKFCDKLGFTKPSPEYGVNLNSNIIEKKLPHCNRYWTEINEKRNQKTEAHPFDKYGNIRLRITNKEFEELYQKQILTIEELCNFREY</sequence>
<dbReference type="OrthoDB" id="9780724at2"/>
<dbReference type="PATRIC" id="fig|29536.5.peg.1653"/>
<dbReference type="InterPro" id="IPR000477">
    <property type="entry name" value="RT_dom"/>
</dbReference>
<dbReference type="PANTHER" id="PTHR34047">
    <property type="entry name" value="NUCLEAR INTRON MATURASE 1, MITOCHONDRIAL-RELATED"/>
    <property type="match status" value="1"/>
</dbReference>
<organism evidence="3 4">
    <name type="scientific">Flavobacterium succinicans</name>
    <dbReference type="NCBI Taxonomy" id="29536"/>
    <lineage>
        <taxon>Bacteria</taxon>
        <taxon>Pseudomonadati</taxon>
        <taxon>Bacteroidota</taxon>
        <taxon>Flavobacteriia</taxon>
        <taxon>Flavobacteriales</taxon>
        <taxon>Flavobacteriaceae</taxon>
        <taxon>Flavobacterium</taxon>
    </lineage>
</organism>
<dbReference type="InterPro" id="IPR043502">
    <property type="entry name" value="DNA/RNA_pol_sf"/>
</dbReference>
<evidence type="ECO:0000313" key="3">
    <source>
        <dbReference type="EMBL" id="OAZ03888.1"/>
    </source>
</evidence>
<dbReference type="SUPFAM" id="SSF56672">
    <property type="entry name" value="DNA/RNA polymerases"/>
    <property type="match status" value="1"/>
</dbReference>